<dbReference type="EMBL" id="BAABDC010000001">
    <property type="protein sequence ID" value="GAA3695894.1"/>
    <property type="molecule type" value="Genomic_DNA"/>
</dbReference>
<dbReference type="PANTHER" id="PTHR43806">
    <property type="entry name" value="PEPTIDASE S8"/>
    <property type="match status" value="1"/>
</dbReference>
<evidence type="ECO:0000256" key="2">
    <source>
        <dbReference type="ARBA" id="ARBA00022670"/>
    </source>
</evidence>
<dbReference type="SUPFAM" id="SSF52743">
    <property type="entry name" value="Subtilisin-like"/>
    <property type="match status" value="1"/>
</dbReference>
<feature type="domain" description="Peptidase S8/S53" evidence="7">
    <location>
        <begin position="175"/>
        <end position="399"/>
    </location>
</feature>
<dbReference type="InterPro" id="IPR050131">
    <property type="entry name" value="Peptidase_S8_subtilisin-like"/>
</dbReference>
<evidence type="ECO:0000256" key="6">
    <source>
        <dbReference type="SAM" id="MobiDB-lite"/>
    </source>
</evidence>
<keyword evidence="3 5" id="KW-0378">Hydrolase</keyword>
<evidence type="ECO:0000256" key="5">
    <source>
        <dbReference type="PROSITE-ProRule" id="PRU01240"/>
    </source>
</evidence>
<comment type="caution">
    <text evidence="8">The sequence shown here is derived from an EMBL/GenBank/DDBJ whole genome shotgun (WGS) entry which is preliminary data.</text>
</comment>
<dbReference type="PROSITE" id="PS51892">
    <property type="entry name" value="SUBTILASE"/>
    <property type="match status" value="1"/>
</dbReference>
<dbReference type="RefSeq" id="WP_344942537.1">
    <property type="nucleotide sequence ID" value="NZ_BAABDC010000001.1"/>
</dbReference>
<evidence type="ECO:0000256" key="1">
    <source>
        <dbReference type="ARBA" id="ARBA00011073"/>
    </source>
</evidence>
<keyword evidence="2 5" id="KW-0645">Protease</keyword>
<feature type="region of interest" description="Disordered" evidence="6">
    <location>
        <begin position="1"/>
        <end position="27"/>
    </location>
</feature>
<dbReference type="PRINTS" id="PR00723">
    <property type="entry name" value="SUBTILISIN"/>
</dbReference>
<dbReference type="Gene3D" id="3.40.50.200">
    <property type="entry name" value="Peptidase S8/S53 domain"/>
    <property type="match status" value="1"/>
</dbReference>
<dbReference type="PANTHER" id="PTHR43806:SF11">
    <property type="entry name" value="CEREVISIN-RELATED"/>
    <property type="match status" value="1"/>
</dbReference>
<comment type="similarity">
    <text evidence="1 5">Belongs to the peptidase S8 family.</text>
</comment>
<keyword evidence="9" id="KW-1185">Reference proteome</keyword>
<evidence type="ECO:0000256" key="3">
    <source>
        <dbReference type="ARBA" id="ARBA00022801"/>
    </source>
</evidence>
<keyword evidence="4 5" id="KW-0720">Serine protease</keyword>
<feature type="compositionally biased region" description="Basic and acidic residues" evidence="6">
    <location>
        <begin position="89"/>
        <end position="101"/>
    </location>
</feature>
<feature type="active site" description="Charge relay system" evidence="5">
    <location>
        <position position="386"/>
    </location>
</feature>
<feature type="active site" description="Charge relay system" evidence="5">
    <location>
        <position position="184"/>
    </location>
</feature>
<dbReference type="InterPro" id="IPR015500">
    <property type="entry name" value="Peptidase_S8_subtilisin-rel"/>
</dbReference>
<evidence type="ECO:0000256" key="4">
    <source>
        <dbReference type="ARBA" id="ARBA00022825"/>
    </source>
</evidence>
<feature type="region of interest" description="Disordered" evidence="6">
    <location>
        <begin position="89"/>
        <end position="109"/>
    </location>
</feature>
<dbReference type="InterPro" id="IPR000209">
    <property type="entry name" value="Peptidase_S8/S53_dom"/>
</dbReference>
<dbReference type="Pfam" id="PF00082">
    <property type="entry name" value="Peptidase_S8"/>
    <property type="match status" value="1"/>
</dbReference>
<dbReference type="InterPro" id="IPR036852">
    <property type="entry name" value="Peptidase_S8/S53_dom_sf"/>
</dbReference>
<gene>
    <name evidence="8" type="ORF">GCM10022399_10490</name>
</gene>
<sequence length="435" mass="46538">MNTPEDDGRTSNPVPAEAEPDEAPGVRWWDPWDQEVASSRAARQAELIRDAFDRAGVAVDIVNGEDGQPAFMHRRGVLLARSEHAPRVRRELDLDPDDRVPPSRPLPAGLEEVRVPDHWDVHRTLEVVDRRVGFGAASPDHVLHVSPVTWCMAMEPVPRLADQLTVVSTDEAASGRGALVVVVDTGALDDVIADHDLLQGVTGEPEPPRSLVGHYSGHGTFVAGVVRRFAPSADVRIESVLSIGGAALESDVVWGLVRALDQAPDVINLSAGTRTRGDRPLLSFELFHALYARQLAGTAFVAAAGNDGDRGPFWPAAFPWVTAVGALDEDGSRAGYSNYGSWVDVYTQGTNVVSAFPKGPYTYEEPPRVGETAEFTDGVAAWSGTSFAAPTVAGLAAGRATTTGESAVEALRRLVAEAVGHDLDALNPLRRNRNP</sequence>
<name>A0ABP7CYI6_9MICO</name>
<evidence type="ECO:0000313" key="8">
    <source>
        <dbReference type="EMBL" id="GAA3695894.1"/>
    </source>
</evidence>
<reference evidence="9" key="1">
    <citation type="journal article" date="2019" name="Int. J. Syst. Evol. Microbiol.">
        <title>The Global Catalogue of Microorganisms (GCM) 10K type strain sequencing project: providing services to taxonomists for standard genome sequencing and annotation.</title>
        <authorList>
            <consortium name="The Broad Institute Genomics Platform"/>
            <consortium name="The Broad Institute Genome Sequencing Center for Infectious Disease"/>
            <person name="Wu L."/>
            <person name="Ma J."/>
        </authorList>
    </citation>
    <scope>NUCLEOTIDE SEQUENCE [LARGE SCALE GENOMIC DNA]</scope>
    <source>
        <strain evidence="9">JCM 17125</strain>
    </source>
</reference>
<proteinExistence type="inferred from homology"/>
<organism evidence="8 9">
    <name type="scientific">Terrabacter ginsenosidimutans</name>
    <dbReference type="NCBI Taxonomy" id="490575"/>
    <lineage>
        <taxon>Bacteria</taxon>
        <taxon>Bacillati</taxon>
        <taxon>Actinomycetota</taxon>
        <taxon>Actinomycetes</taxon>
        <taxon>Micrococcales</taxon>
        <taxon>Intrasporangiaceae</taxon>
        <taxon>Terrabacter</taxon>
    </lineage>
</organism>
<accession>A0ABP7CYI6</accession>
<evidence type="ECO:0000259" key="7">
    <source>
        <dbReference type="Pfam" id="PF00082"/>
    </source>
</evidence>
<evidence type="ECO:0000313" key="9">
    <source>
        <dbReference type="Proteomes" id="UP001501468"/>
    </source>
</evidence>
<dbReference type="Proteomes" id="UP001501468">
    <property type="component" value="Unassembled WGS sequence"/>
</dbReference>
<dbReference type="PROSITE" id="PS00138">
    <property type="entry name" value="SUBTILASE_SER"/>
    <property type="match status" value="1"/>
</dbReference>
<feature type="active site" description="Charge relay system" evidence="5">
    <location>
        <position position="218"/>
    </location>
</feature>
<dbReference type="InterPro" id="IPR023828">
    <property type="entry name" value="Peptidase_S8_Ser-AS"/>
</dbReference>
<protein>
    <submittedName>
        <fullName evidence="8">S8/S53 family peptidase</fullName>
    </submittedName>
</protein>